<dbReference type="Proteomes" id="UP001352852">
    <property type="component" value="Unassembled WGS sequence"/>
</dbReference>
<name>A0ABU7CWQ0_9TELE</name>
<dbReference type="EMBL" id="JAHUTJ010008957">
    <property type="protein sequence ID" value="MED6267363.1"/>
    <property type="molecule type" value="Genomic_DNA"/>
</dbReference>
<feature type="compositionally biased region" description="Polar residues" evidence="1">
    <location>
        <begin position="9"/>
        <end position="40"/>
    </location>
</feature>
<proteinExistence type="predicted"/>
<evidence type="ECO:0000313" key="3">
    <source>
        <dbReference type="Proteomes" id="UP001352852"/>
    </source>
</evidence>
<feature type="region of interest" description="Disordered" evidence="1">
    <location>
        <begin position="1"/>
        <end position="44"/>
    </location>
</feature>
<organism evidence="2 3">
    <name type="scientific">Characodon lateralis</name>
    <dbReference type="NCBI Taxonomy" id="208331"/>
    <lineage>
        <taxon>Eukaryota</taxon>
        <taxon>Metazoa</taxon>
        <taxon>Chordata</taxon>
        <taxon>Craniata</taxon>
        <taxon>Vertebrata</taxon>
        <taxon>Euteleostomi</taxon>
        <taxon>Actinopterygii</taxon>
        <taxon>Neopterygii</taxon>
        <taxon>Teleostei</taxon>
        <taxon>Neoteleostei</taxon>
        <taxon>Acanthomorphata</taxon>
        <taxon>Ovalentaria</taxon>
        <taxon>Atherinomorphae</taxon>
        <taxon>Cyprinodontiformes</taxon>
        <taxon>Goodeidae</taxon>
        <taxon>Characodon</taxon>
    </lineage>
</organism>
<evidence type="ECO:0000256" key="1">
    <source>
        <dbReference type="SAM" id="MobiDB-lite"/>
    </source>
</evidence>
<evidence type="ECO:0000313" key="2">
    <source>
        <dbReference type="EMBL" id="MED6267363.1"/>
    </source>
</evidence>
<gene>
    <name evidence="2" type="ORF">CHARACLAT_011425</name>
</gene>
<keyword evidence="3" id="KW-1185">Reference proteome</keyword>
<reference evidence="2 3" key="1">
    <citation type="submission" date="2021-06" db="EMBL/GenBank/DDBJ databases">
        <authorList>
            <person name="Palmer J.M."/>
        </authorList>
    </citation>
    <scope>NUCLEOTIDE SEQUENCE [LARGE SCALE GENOMIC DNA]</scope>
    <source>
        <strain evidence="2 3">CL_MEX2019</strain>
        <tissue evidence="2">Muscle</tissue>
    </source>
</reference>
<accession>A0ABU7CWQ0</accession>
<protein>
    <submittedName>
        <fullName evidence="2">Uncharacterized protein</fullName>
    </submittedName>
</protein>
<comment type="caution">
    <text evidence="2">The sequence shown here is derived from an EMBL/GenBank/DDBJ whole genome shotgun (WGS) entry which is preliminary data.</text>
</comment>
<sequence length="72" mass="7976">MFEEKKALTSPQQSNTTNINRNKIQNFKPGKTNTASTNGNVIHPPQRVSVVPLWPLLSNCNARLLPAVHTIV</sequence>